<dbReference type="GeneID" id="27360398"/>
<evidence type="ECO:0000313" key="1">
    <source>
        <dbReference type="EMBL" id="KIW39735.1"/>
    </source>
</evidence>
<dbReference type="Proteomes" id="UP000053342">
    <property type="component" value="Unassembled WGS sequence"/>
</dbReference>
<dbReference type="VEuPathDB" id="FungiDB:PV06_08324"/>
<keyword evidence="2" id="KW-1185">Reference proteome</keyword>
<dbReference type="EMBL" id="KN847339">
    <property type="protein sequence ID" value="KIW39735.1"/>
    <property type="molecule type" value="Genomic_DNA"/>
</dbReference>
<protein>
    <submittedName>
        <fullName evidence="1">Uncharacterized protein</fullName>
    </submittedName>
</protein>
<dbReference type="HOGENOM" id="CLU_2306156_0_0_1"/>
<sequence length="100" mass="10903">MPIGAFFLALTEEANASNADNRPDADNDGGKWRLELYNGQSGYKQMSVDPFLRYHAHTDSGSLGPYKTQQESAVALGRRVQGADRVPACHAAYRSCDIPS</sequence>
<accession>A0A0D2DB72</accession>
<organism evidence="1 2">
    <name type="scientific">Exophiala oligosperma</name>
    <dbReference type="NCBI Taxonomy" id="215243"/>
    <lineage>
        <taxon>Eukaryota</taxon>
        <taxon>Fungi</taxon>
        <taxon>Dikarya</taxon>
        <taxon>Ascomycota</taxon>
        <taxon>Pezizomycotina</taxon>
        <taxon>Eurotiomycetes</taxon>
        <taxon>Chaetothyriomycetidae</taxon>
        <taxon>Chaetothyriales</taxon>
        <taxon>Herpotrichiellaceae</taxon>
        <taxon>Exophiala</taxon>
    </lineage>
</organism>
<dbReference type="RefSeq" id="XP_016259951.1">
    <property type="nucleotide sequence ID" value="XM_016409643.1"/>
</dbReference>
<gene>
    <name evidence="1" type="ORF">PV06_08324</name>
</gene>
<evidence type="ECO:0000313" key="2">
    <source>
        <dbReference type="Proteomes" id="UP000053342"/>
    </source>
</evidence>
<dbReference type="AlphaFoldDB" id="A0A0D2DB72"/>
<name>A0A0D2DB72_9EURO</name>
<proteinExistence type="predicted"/>
<reference evidence="1 2" key="1">
    <citation type="submission" date="2015-01" db="EMBL/GenBank/DDBJ databases">
        <title>The Genome Sequence of Exophiala oligosperma CBS72588.</title>
        <authorList>
            <consortium name="The Broad Institute Genomics Platform"/>
            <person name="Cuomo C."/>
            <person name="de Hoog S."/>
            <person name="Gorbushina A."/>
            <person name="Stielow B."/>
            <person name="Teixiera M."/>
            <person name="Abouelleil A."/>
            <person name="Chapman S.B."/>
            <person name="Priest M."/>
            <person name="Young S.K."/>
            <person name="Wortman J."/>
            <person name="Nusbaum C."/>
            <person name="Birren B."/>
        </authorList>
    </citation>
    <scope>NUCLEOTIDE SEQUENCE [LARGE SCALE GENOMIC DNA]</scope>
    <source>
        <strain evidence="1 2">CBS 72588</strain>
    </source>
</reference>